<dbReference type="NCBIfam" id="TIGR01194">
    <property type="entry name" value="cyc_pep_trnsptr"/>
    <property type="match status" value="1"/>
</dbReference>
<organism evidence="10 11">
    <name type="scientific">Thalassomonas viridans</name>
    <dbReference type="NCBI Taxonomy" id="137584"/>
    <lineage>
        <taxon>Bacteria</taxon>
        <taxon>Pseudomonadati</taxon>
        <taxon>Pseudomonadota</taxon>
        <taxon>Gammaproteobacteria</taxon>
        <taxon>Alteromonadales</taxon>
        <taxon>Colwelliaceae</taxon>
        <taxon>Thalassomonas</taxon>
    </lineage>
</organism>
<feature type="domain" description="ABC transporter" evidence="8">
    <location>
        <begin position="324"/>
        <end position="544"/>
    </location>
</feature>
<dbReference type="SUPFAM" id="SSF52540">
    <property type="entry name" value="P-loop containing nucleoside triphosphate hydrolases"/>
    <property type="match status" value="1"/>
</dbReference>
<protein>
    <submittedName>
        <fullName evidence="10">Cyclic peptide export ABC transporter</fullName>
    </submittedName>
</protein>
<keyword evidence="3" id="KW-0547">Nucleotide-binding</keyword>
<feature type="transmembrane region" description="Helical" evidence="7">
    <location>
        <begin position="148"/>
        <end position="169"/>
    </location>
</feature>
<evidence type="ECO:0000256" key="6">
    <source>
        <dbReference type="ARBA" id="ARBA00023136"/>
    </source>
</evidence>
<evidence type="ECO:0000256" key="4">
    <source>
        <dbReference type="ARBA" id="ARBA00022840"/>
    </source>
</evidence>
<keyword evidence="4" id="KW-0067">ATP-binding</keyword>
<dbReference type="Proteomes" id="UP000032352">
    <property type="component" value="Chromosome"/>
</dbReference>
<dbReference type="InterPro" id="IPR005898">
    <property type="entry name" value="Cyc_pep_transpt_SyrD/YojI"/>
</dbReference>
<evidence type="ECO:0000256" key="1">
    <source>
        <dbReference type="ARBA" id="ARBA00004651"/>
    </source>
</evidence>
<reference evidence="10 11" key="1">
    <citation type="journal article" date="2015" name="Genome Announc.">
        <title>Draft Genome Sequences of Marine Isolates of Thalassomonas viridans and Thalassomonas actiniarum.</title>
        <authorList>
            <person name="Olonade I."/>
            <person name="van Zyl L.J."/>
            <person name="Trindade M."/>
        </authorList>
    </citation>
    <scope>NUCLEOTIDE SEQUENCE [LARGE SCALE GENOMIC DNA]</scope>
    <source>
        <strain evidence="10 11">XOM25</strain>
    </source>
</reference>
<accession>A0AAE9Z6Q0</accession>
<evidence type="ECO:0000259" key="9">
    <source>
        <dbReference type="PROSITE" id="PS50929"/>
    </source>
</evidence>
<dbReference type="InterPro" id="IPR036640">
    <property type="entry name" value="ABC1_TM_sf"/>
</dbReference>
<feature type="transmembrane region" description="Helical" evidence="7">
    <location>
        <begin position="52"/>
        <end position="77"/>
    </location>
</feature>
<dbReference type="InterPro" id="IPR011527">
    <property type="entry name" value="ABC1_TM_dom"/>
</dbReference>
<sequence length="546" mass="60427">MNIAKQLLQKSKYSIALAILASAVSAATGVAIIGGINYALGNGLPDFTLGVTAYIGLLVLLLGSSIWSQVLLVKIGYTMVYRLRKSLVARILNTSIERQEQLGGPAIYNVLTRDVTMLSNATKQLPVAIYNSLLVIAGLIYLCWLSPLLFAFVALVVVIGVWSDAKLTASLQKMLTRIRHIDEDLFQQYEAVVEGRNELALNSNRRRFLLEQQLIPTAKASRDESVKSEVLWALNLNWTTLLVFTLMGVIFFAGMQFPSVTQETVVAYILAIMFLRTPISMVLDSIPAVLKGKVALAAINRLTLEDRDELPTRDKQATPKFQSLALKDAVYQYPAQDDEAGFCLGAVNLNINAGELIFLVGGNGSGKSTLAKILTGLYQPTSGEVLLNNKPVSTDNAGELRGCFSAIFPNFFLFNEVIDEQGNSDDHPKIDYYLKRLAIDHKVSVDKGQLSTTALSQGQRKRLALMLLYMEDRQVLLLDEWAADQDPVFREVFYREILPELKQAGKTIIAISHDDHYFDCADHIYKLDCGQLSSFNTGQQKLFATN</sequence>
<dbReference type="SUPFAM" id="SSF90123">
    <property type="entry name" value="ABC transporter transmembrane region"/>
    <property type="match status" value="1"/>
</dbReference>
<evidence type="ECO:0000256" key="5">
    <source>
        <dbReference type="ARBA" id="ARBA00022989"/>
    </source>
</evidence>
<evidence type="ECO:0000256" key="3">
    <source>
        <dbReference type="ARBA" id="ARBA00022741"/>
    </source>
</evidence>
<dbReference type="GO" id="GO:0005524">
    <property type="term" value="F:ATP binding"/>
    <property type="evidence" value="ECO:0007669"/>
    <property type="project" value="UniProtKB-KW"/>
</dbReference>
<dbReference type="PROSITE" id="PS50893">
    <property type="entry name" value="ABC_TRANSPORTER_2"/>
    <property type="match status" value="1"/>
</dbReference>
<feature type="transmembrane region" description="Helical" evidence="7">
    <location>
        <begin position="230"/>
        <end position="253"/>
    </location>
</feature>
<name>A0AAE9Z6Q0_9GAMM</name>
<dbReference type="InterPro" id="IPR003593">
    <property type="entry name" value="AAA+_ATPase"/>
</dbReference>
<gene>
    <name evidence="10" type="ORF">SG34_004025</name>
</gene>
<keyword evidence="6 7" id="KW-0472">Membrane</keyword>
<evidence type="ECO:0000256" key="7">
    <source>
        <dbReference type="SAM" id="Phobius"/>
    </source>
</evidence>
<keyword evidence="2 7" id="KW-0812">Transmembrane</keyword>
<dbReference type="Gene3D" id="1.20.1560.10">
    <property type="entry name" value="ABC transporter type 1, transmembrane domain"/>
    <property type="match status" value="1"/>
</dbReference>
<reference evidence="10 11" key="2">
    <citation type="journal article" date="2022" name="Mar. Drugs">
        <title>Bioassay-Guided Fractionation Leads to the Detection of Cholic Acid Generated by the Rare Thalassomonas sp.</title>
        <authorList>
            <person name="Pheiffer F."/>
            <person name="Schneider Y.K."/>
            <person name="Hansen E.H."/>
            <person name="Andersen J.H."/>
            <person name="Isaksson J."/>
            <person name="Busche T."/>
            <person name="R C."/>
            <person name="Kalinowski J."/>
            <person name="Zyl L.V."/>
            <person name="Trindade M."/>
        </authorList>
    </citation>
    <scope>NUCLEOTIDE SEQUENCE [LARGE SCALE GENOMIC DNA]</scope>
    <source>
        <strain evidence="10 11">XOM25</strain>
    </source>
</reference>
<dbReference type="Pfam" id="PF00005">
    <property type="entry name" value="ABC_tran"/>
    <property type="match status" value="1"/>
</dbReference>
<feature type="domain" description="ABC transmembrane type-1" evidence="9">
    <location>
        <begin position="14"/>
        <end position="291"/>
    </location>
</feature>
<evidence type="ECO:0000259" key="8">
    <source>
        <dbReference type="PROSITE" id="PS50893"/>
    </source>
</evidence>
<dbReference type="InterPro" id="IPR003439">
    <property type="entry name" value="ABC_transporter-like_ATP-bd"/>
</dbReference>
<dbReference type="GO" id="GO:0016887">
    <property type="term" value="F:ATP hydrolysis activity"/>
    <property type="evidence" value="ECO:0007669"/>
    <property type="project" value="InterPro"/>
</dbReference>
<dbReference type="GO" id="GO:0140359">
    <property type="term" value="F:ABC-type transporter activity"/>
    <property type="evidence" value="ECO:0007669"/>
    <property type="project" value="InterPro"/>
</dbReference>
<keyword evidence="5 7" id="KW-1133">Transmembrane helix</keyword>
<dbReference type="GO" id="GO:0005886">
    <property type="term" value="C:plasma membrane"/>
    <property type="evidence" value="ECO:0007669"/>
    <property type="project" value="UniProtKB-SubCell"/>
</dbReference>
<feature type="transmembrane region" description="Helical" evidence="7">
    <location>
        <begin position="265"/>
        <end position="283"/>
    </location>
</feature>
<keyword evidence="11" id="KW-1185">Reference proteome</keyword>
<dbReference type="Pfam" id="PF00664">
    <property type="entry name" value="ABC_membrane"/>
    <property type="match status" value="1"/>
</dbReference>
<evidence type="ECO:0000313" key="11">
    <source>
        <dbReference type="Proteomes" id="UP000032352"/>
    </source>
</evidence>
<dbReference type="PANTHER" id="PTHR24221:SF654">
    <property type="entry name" value="ATP-BINDING CASSETTE SUB-FAMILY B MEMBER 6"/>
    <property type="match status" value="1"/>
</dbReference>
<dbReference type="InterPro" id="IPR027417">
    <property type="entry name" value="P-loop_NTPase"/>
</dbReference>
<proteinExistence type="predicted"/>
<dbReference type="InterPro" id="IPR039421">
    <property type="entry name" value="Type_1_exporter"/>
</dbReference>
<dbReference type="PANTHER" id="PTHR24221">
    <property type="entry name" value="ATP-BINDING CASSETTE SUB-FAMILY B"/>
    <property type="match status" value="1"/>
</dbReference>
<dbReference type="AlphaFoldDB" id="A0AAE9Z6Q0"/>
<dbReference type="EMBL" id="CP059733">
    <property type="protein sequence ID" value="WDE06107.1"/>
    <property type="molecule type" value="Genomic_DNA"/>
</dbReference>
<dbReference type="SMART" id="SM00382">
    <property type="entry name" value="AAA"/>
    <property type="match status" value="1"/>
</dbReference>
<evidence type="ECO:0000256" key="2">
    <source>
        <dbReference type="ARBA" id="ARBA00022692"/>
    </source>
</evidence>
<dbReference type="RefSeq" id="WP_044837681.1">
    <property type="nucleotide sequence ID" value="NZ_CP059733.1"/>
</dbReference>
<dbReference type="GO" id="GO:1904680">
    <property type="term" value="F:peptide transmembrane transporter activity"/>
    <property type="evidence" value="ECO:0007669"/>
    <property type="project" value="InterPro"/>
</dbReference>
<dbReference type="GO" id="GO:0015833">
    <property type="term" value="P:peptide transport"/>
    <property type="evidence" value="ECO:0007669"/>
    <property type="project" value="InterPro"/>
</dbReference>
<comment type="subcellular location">
    <subcellularLocation>
        <location evidence="1">Cell membrane</location>
        <topology evidence="1">Multi-pass membrane protein</topology>
    </subcellularLocation>
</comment>
<feature type="transmembrane region" description="Helical" evidence="7">
    <location>
        <begin position="15"/>
        <end position="40"/>
    </location>
</feature>
<dbReference type="KEGG" id="tvd:SG34_004025"/>
<dbReference type="Gene3D" id="3.40.50.300">
    <property type="entry name" value="P-loop containing nucleotide triphosphate hydrolases"/>
    <property type="match status" value="1"/>
</dbReference>
<dbReference type="CDD" id="cd03228">
    <property type="entry name" value="ABCC_MRP_Like"/>
    <property type="match status" value="1"/>
</dbReference>
<dbReference type="PROSITE" id="PS50929">
    <property type="entry name" value="ABC_TM1F"/>
    <property type="match status" value="1"/>
</dbReference>
<evidence type="ECO:0000313" key="10">
    <source>
        <dbReference type="EMBL" id="WDE06107.1"/>
    </source>
</evidence>